<dbReference type="Pfam" id="PF00590">
    <property type="entry name" value="TP_methylase"/>
    <property type="match status" value="1"/>
</dbReference>
<dbReference type="InterPro" id="IPR014008">
    <property type="entry name" value="Cbl_synth_MTase_CbiT"/>
</dbReference>
<keyword evidence="4" id="KW-0808">Transferase</keyword>
<feature type="region of interest" description="Disordered" evidence="6">
    <location>
        <begin position="256"/>
        <end position="311"/>
    </location>
</feature>
<dbReference type="EC" id="1.3.1.106" evidence="8"/>
<dbReference type="CDD" id="cd11644">
    <property type="entry name" value="Precorrin-6Y-MT"/>
    <property type="match status" value="1"/>
</dbReference>
<dbReference type="InterPro" id="IPR003723">
    <property type="entry name" value="Precorrin-6x_reduct"/>
</dbReference>
<proteinExistence type="predicted"/>
<dbReference type="CDD" id="cd02440">
    <property type="entry name" value="AdoMet_MTases"/>
    <property type="match status" value="1"/>
</dbReference>
<dbReference type="Pfam" id="PF02571">
    <property type="entry name" value="CbiJ"/>
    <property type="match status" value="1"/>
</dbReference>
<dbReference type="Gene3D" id="3.40.1010.10">
    <property type="entry name" value="Cobalt-precorrin-4 Transmethylase, Domain 1"/>
    <property type="match status" value="1"/>
</dbReference>
<evidence type="ECO:0000259" key="7">
    <source>
        <dbReference type="Pfam" id="PF00590"/>
    </source>
</evidence>
<dbReference type="PANTHER" id="PTHR43182:SF1">
    <property type="entry name" value="COBALT-PRECORRIN-7 C(5)-METHYLTRANSFERASE"/>
    <property type="match status" value="1"/>
</dbReference>
<keyword evidence="9" id="KW-1185">Reference proteome</keyword>
<evidence type="ECO:0000256" key="2">
    <source>
        <dbReference type="ARBA" id="ARBA00022573"/>
    </source>
</evidence>
<evidence type="ECO:0000256" key="5">
    <source>
        <dbReference type="ARBA" id="ARBA00022691"/>
    </source>
</evidence>
<keyword evidence="5" id="KW-0949">S-adenosyl-L-methionine</keyword>
<evidence type="ECO:0000313" key="8">
    <source>
        <dbReference type="EMBL" id="MFD1889645.1"/>
    </source>
</evidence>
<dbReference type="PANTHER" id="PTHR43182">
    <property type="entry name" value="COBALT-PRECORRIN-6B C(15)-METHYLTRANSFERASE (DECARBOXYLATING)"/>
    <property type="match status" value="1"/>
</dbReference>
<dbReference type="NCBIfam" id="TIGR00715">
    <property type="entry name" value="precor6x_red"/>
    <property type="match status" value="1"/>
</dbReference>
<name>A0ABW4RTR1_9ACTN</name>
<gene>
    <name evidence="8" type="ORF">ACFSCS_05495</name>
</gene>
<accession>A0ABW4RTR1</accession>
<dbReference type="PROSITE" id="PS51014">
    <property type="entry name" value="COBK_CBIJ"/>
    <property type="match status" value="1"/>
</dbReference>
<dbReference type="RefSeq" id="WP_343872708.1">
    <property type="nucleotide sequence ID" value="NZ_BAAAIX010000009.1"/>
</dbReference>
<dbReference type="Gene3D" id="3.40.50.150">
    <property type="entry name" value="Vaccinia Virus protein VP39"/>
    <property type="match status" value="1"/>
</dbReference>
<dbReference type="EMBL" id="JBHUFZ010000011">
    <property type="protein sequence ID" value="MFD1889645.1"/>
    <property type="molecule type" value="Genomic_DNA"/>
</dbReference>
<comment type="caution">
    <text evidence="8">The sequence shown here is derived from an EMBL/GenBank/DDBJ whole genome shotgun (WGS) entry which is preliminary data.</text>
</comment>
<dbReference type="InterPro" id="IPR000878">
    <property type="entry name" value="4pyrrol_Mease"/>
</dbReference>
<evidence type="ECO:0000256" key="1">
    <source>
        <dbReference type="ARBA" id="ARBA00004953"/>
    </source>
</evidence>
<dbReference type="SUPFAM" id="SSF53335">
    <property type="entry name" value="S-adenosyl-L-methionine-dependent methyltransferases"/>
    <property type="match status" value="1"/>
</dbReference>
<dbReference type="SUPFAM" id="SSF53790">
    <property type="entry name" value="Tetrapyrrole methylase"/>
    <property type="match status" value="1"/>
</dbReference>
<dbReference type="NCBIfam" id="TIGR02467">
    <property type="entry name" value="CbiE"/>
    <property type="match status" value="1"/>
</dbReference>
<dbReference type="NCBIfam" id="TIGR02469">
    <property type="entry name" value="CbiT"/>
    <property type="match status" value="1"/>
</dbReference>
<feature type="compositionally biased region" description="Pro residues" evidence="6">
    <location>
        <begin position="290"/>
        <end position="306"/>
    </location>
</feature>
<evidence type="ECO:0000256" key="4">
    <source>
        <dbReference type="ARBA" id="ARBA00022679"/>
    </source>
</evidence>
<keyword evidence="2" id="KW-0169">Cobalamin biosynthesis</keyword>
<reference evidence="9" key="1">
    <citation type="journal article" date="2019" name="Int. J. Syst. Evol. Microbiol.">
        <title>The Global Catalogue of Microorganisms (GCM) 10K type strain sequencing project: providing services to taxonomists for standard genome sequencing and annotation.</title>
        <authorList>
            <consortium name="The Broad Institute Genomics Platform"/>
            <consortium name="The Broad Institute Genome Sequencing Center for Infectious Disease"/>
            <person name="Wu L."/>
            <person name="Ma J."/>
        </authorList>
    </citation>
    <scope>NUCLEOTIDE SEQUENCE [LARGE SCALE GENOMIC DNA]</scope>
    <source>
        <strain evidence="9">CAIM 431</strain>
    </source>
</reference>
<dbReference type="InterPro" id="IPR035996">
    <property type="entry name" value="4pyrrol_Methylase_sf"/>
</dbReference>
<dbReference type="NCBIfam" id="NF005968">
    <property type="entry name" value="PRK08057.1-2"/>
    <property type="match status" value="1"/>
</dbReference>
<dbReference type="InterPro" id="IPR050714">
    <property type="entry name" value="Cobalamin_biosynth_MTase"/>
</dbReference>
<comment type="pathway">
    <text evidence="1">Cofactor biosynthesis; adenosylcobalamin biosynthesis.</text>
</comment>
<evidence type="ECO:0000256" key="6">
    <source>
        <dbReference type="SAM" id="MobiDB-lite"/>
    </source>
</evidence>
<feature type="domain" description="Tetrapyrrole methylase" evidence="7">
    <location>
        <begin position="310"/>
        <end position="495"/>
    </location>
</feature>
<organism evidence="8 9">
    <name type="scientific">Luteococcus peritonei</name>
    <dbReference type="NCBI Taxonomy" id="88874"/>
    <lineage>
        <taxon>Bacteria</taxon>
        <taxon>Bacillati</taxon>
        <taxon>Actinomycetota</taxon>
        <taxon>Actinomycetes</taxon>
        <taxon>Propionibacteriales</taxon>
        <taxon>Propionibacteriaceae</taxon>
        <taxon>Luteococcus</taxon>
    </lineage>
</organism>
<dbReference type="InterPro" id="IPR014777">
    <property type="entry name" value="4pyrrole_Mease_sub1"/>
</dbReference>
<evidence type="ECO:0000256" key="3">
    <source>
        <dbReference type="ARBA" id="ARBA00022603"/>
    </source>
</evidence>
<keyword evidence="3" id="KW-0489">Methyltransferase</keyword>
<dbReference type="InterPro" id="IPR012818">
    <property type="entry name" value="CbiE"/>
</dbReference>
<protein>
    <submittedName>
        <fullName evidence="8">Cobalt-precorrin-6A reductase</fullName>
        <ecNumber evidence="8">1.3.1.106</ecNumber>
    </submittedName>
</protein>
<sequence length="706" mass="73979">MRLLLLGGTSEGRELAAMLQGTGVELVSSLAGRVDRPRLPVGEVRIGGFGGVEGLRRALADFDAVVDATHPFAQGMSRHAALACADPLPDGRRLPLVRLERPGWPVDEAWHLADDHDQAAELAATLGRRPFITVGRQELARFVPALGELAVLARVVQQPDLTLPEAWRLVTSRGPYSLDGELALIREHGADVLVTKDSGGSYTWPKMQAAAQLGLPVVVVRRPDPADGVETVHDVTAARDWVLALASGTHGEEARWADGGAEQDPQPSAPETAPGITEPRQVDGSGSPTAPDPTLPSSPEPPPTPDSPRLLVLGVGAEGWEGLPSAARERVLGAEVVLGGARHLAMLPETPGQQQLTWPSPLRENLPSLLDGLAGRRIVALASGDPMVSGIGSTLVDLLGADRVEVWPATSSVALARARMGWSAESCAVVSVVGRPLELVLRELSPGRRLLVLGSDETTPERLAALLVAVGHGEAEVTVLGDLGSPQESRRSGRAQDWQGASPRLAVLAVQCGPGPQALVGWSAGLPDEAFENDGQITRRDIRASALARLQPQPGEHLWDVGAGSGSVGIEWMRAHPSCRTTAVEAHPERAARAARNAAALGVPGLRVVEGAAPEALAGLDAPDAVFIGGGATVPGVVQACLAALPPGGRIVVHAVTLESELLLARLHGEHGGELTRISLESSAPLGRFTGWTPARTITQWFWQLP</sequence>
<dbReference type="Proteomes" id="UP001597326">
    <property type="component" value="Unassembled WGS sequence"/>
</dbReference>
<keyword evidence="8" id="KW-0560">Oxidoreductase</keyword>
<dbReference type="InterPro" id="IPR029063">
    <property type="entry name" value="SAM-dependent_MTases_sf"/>
</dbReference>
<evidence type="ECO:0000313" key="9">
    <source>
        <dbReference type="Proteomes" id="UP001597326"/>
    </source>
</evidence>
<dbReference type="GO" id="GO:0016491">
    <property type="term" value="F:oxidoreductase activity"/>
    <property type="evidence" value="ECO:0007669"/>
    <property type="project" value="UniProtKB-KW"/>
</dbReference>
<dbReference type="Pfam" id="PF01135">
    <property type="entry name" value="PCMT"/>
    <property type="match status" value="1"/>
</dbReference>